<accession>A0A553JUG1</accession>
<dbReference type="AlphaFoldDB" id="A0A553JUG1"/>
<comment type="caution">
    <text evidence="2">The sequence shown here is derived from an EMBL/GenBank/DDBJ whole genome shotgun (WGS) entry which is preliminary data.</text>
</comment>
<dbReference type="Proteomes" id="UP000318126">
    <property type="component" value="Unassembled WGS sequence"/>
</dbReference>
<feature type="chain" id="PRO_5021752154" description="Chalcone isomerase domain-containing protein" evidence="1">
    <location>
        <begin position="20"/>
        <end position="162"/>
    </location>
</feature>
<protein>
    <recommendedName>
        <fullName evidence="4">Chalcone isomerase domain-containing protein</fullName>
    </recommendedName>
</protein>
<dbReference type="EMBL" id="VKGK01000001">
    <property type="protein sequence ID" value="TRY16093.1"/>
    <property type="molecule type" value="Genomic_DNA"/>
</dbReference>
<dbReference type="RefSeq" id="WP_143562538.1">
    <property type="nucleotide sequence ID" value="NZ_BMPL01000022.1"/>
</dbReference>
<proteinExistence type="predicted"/>
<reference evidence="3" key="1">
    <citation type="submission" date="2019-07" db="EMBL/GenBank/DDBJ databases">
        <title>Shewanella sp. YLB-08 draft genomic sequence.</title>
        <authorList>
            <person name="Yu L."/>
        </authorList>
    </citation>
    <scope>NUCLEOTIDE SEQUENCE [LARGE SCALE GENOMIC DNA]</scope>
    <source>
        <strain evidence="3">JCM 20706</strain>
    </source>
</reference>
<evidence type="ECO:0000313" key="2">
    <source>
        <dbReference type="EMBL" id="TRY16093.1"/>
    </source>
</evidence>
<name>A0A553JUG1_SHEHA</name>
<keyword evidence="1" id="KW-0732">Signal</keyword>
<evidence type="ECO:0000313" key="3">
    <source>
        <dbReference type="Proteomes" id="UP000318126"/>
    </source>
</evidence>
<evidence type="ECO:0008006" key="4">
    <source>
        <dbReference type="Google" id="ProtNLM"/>
    </source>
</evidence>
<evidence type="ECO:0000256" key="1">
    <source>
        <dbReference type="SAM" id="SignalP"/>
    </source>
</evidence>
<keyword evidence="3" id="KW-1185">Reference proteome</keyword>
<sequence length="162" mass="18314">MKKLIGLIAGLIFGATAVAHEQVDFRVAIPDTWKLVSYSTEENLWTYESHDGSHRLMVSVLYYSQETNHSQQGQFLNDFIKTRQEQSSKIETDIQFSETEIKEYEAAWVAKFKESSSKGRFASTKVISSKIGIANFYFESVSSSTFHEEVSDEILATTGFSS</sequence>
<organism evidence="2 3">
    <name type="scientific">Shewanella hanedai</name>
    <name type="common">Alteromonas hanedai</name>
    <dbReference type="NCBI Taxonomy" id="25"/>
    <lineage>
        <taxon>Bacteria</taxon>
        <taxon>Pseudomonadati</taxon>
        <taxon>Pseudomonadota</taxon>
        <taxon>Gammaproteobacteria</taxon>
        <taxon>Alteromonadales</taxon>
        <taxon>Shewanellaceae</taxon>
        <taxon>Shewanella</taxon>
    </lineage>
</organism>
<gene>
    <name evidence="2" type="ORF">FN961_00200</name>
</gene>
<feature type="signal peptide" evidence="1">
    <location>
        <begin position="1"/>
        <end position="19"/>
    </location>
</feature>